<dbReference type="GO" id="GO:0003887">
    <property type="term" value="F:DNA-directed DNA polymerase activity"/>
    <property type="evidence" value="ECO:0007669"/>
    <property type="project" value="InterPro"/>
</dbReference>
<dbReference type="InterPro" id="IPR001098">
    <property type="entry name" value="DNA-dir_DNA_pol_A_palm_dom"/>
</dbReference>
<accession>A0A1I6TUL7</accession>
<proteinExistence type="predicted"/>
<protein>
    <submittedName>
        <fullName evidence="2">DNA polymerase-1</fullName>
    </submittedName>
</protein>
<dbReference type="GO" id="GO:0006260">
    <property type="term" value="P:DNA replication"/>
    <property type="evidence" value="ECO:0007669"/>
    <property type="project" value="InterPro"/>
</dbReference>
<dbReference type="GO" id="GO:0003677">
    <property type="term" value="F:DNA binding"/>
    <property type="evidence" value="ECO:0007669"/>
    <property type="project" value="InterPro"/>
</dbReference>
<dbReference type="InterPro" id="IPR043502">
    <property type="entry name" value="DNA/RNA_pol_sf"/>
</dbReference>
<feature type="domain" description="DNA-directed DNA polymerase family A palm" evidence="1">
    <location>
        <begin position="52"/>
        <end position="137"/>
    </location>
</feature>
<sequence length="142" mass="16625">MIREIERAELIAVDFETFGDEKGKLVFKLEMLVAREFIKADLRGIRFDTYRAKELDKTYAEEEEKLKKDIFRLLGEEINLNSPAQLSKKLYVDLRLPDVDNGLTGVRTLKKLSKKHEVMPKLLEYREVGKSRQAFTTNYLIL</sequence>
<organism evidence="2 3">
    <name type="scientific">Marininema halotolerans</name>
    <dbReference type="NCBI Taxonomy" id="1155944"/>
    <lineage>
        <taxon>Bacteria</taxon>
        <taxon>Bacillati</taxon>
        <taxon>Bacillota</taxon>
        <taxon>Bacilli</taxon>
        <taxon>Bacillales</taxon>
        <taxon>Thermoactinomycetaceae</taxon>
        <taxon>Marininema</taxon>
    </lineage>
</organism>
<dbReference type="Proteomes" id="UP000198660">
    <property type="component" value="Unassembled WGS sequence"/>
</dbReference>
<dbReference type="AlphaFoldDB" id="A0A1I6TUL7"/>
<gene>
    <name evidence="2" type="ORF">SAMN05444972_11189</name>
</gene>
<reference evidence="3" key="1">
    <citation type="submission" date="2016-10" db="EMBL/GenBank/DDBJ databases">
        <authorList>
            <person name="Varghese N."/>
            <person name="Submissions S."/>
        </authorList>
    </citation>
    <scope>NUCLEOTIDE SEQUENCE [LARGE SCALE GENOMIC DNA]</scope>
    <source>
        <strain evidence="3">DSM 45789</strain>
    </source>
</reference>
<dbReference type="EMBL" id="FPAA01000011">
    <property type="protein sequence ID" value="SFS92922.1"/>
    <property type="molecule type" value="Genomic_DNA"/>
</dbReference>
<dbReference type="Pfam" id="PF00476">
    <property type="entry name" value="DNA_pol_A"/>
    <property type="match status" value="1"/>
</dbReference>
<dbReference type="SUPFAM" id="SSF56672">
    <property type="entry name" value="DNA/RNA polymerases"/>
    <property type="match status" value="1"/>
</dbReference>
<name>A0A1I6TUL7_9BACL</name>
<evidence type="ECO:0000259" key="1">
    <source>
        <dbReference type="Pfam" id="PF00476"/>
    </source>
</evidence>
<evidence type="ECO:0000313" key="3">
    <source>
        <dbReference type="Proteomes" id="UP000198660"/>
    </source>
</evidence>
<evidence type="ECO:0000313" key="2">
    <source>
        <dbReference type="EMBL" id="SFS92922.1"/>
    </source>
</evidence>
<dbReference type="Gene3D" id="1.20.1060.10">
    <property type="entry name" value="Taq DNA Polymerase, Chain T, domain 4"/>
    <property type="match status" value="1"/>
</dbReference>
<keyword evidence="3" id="KW-1185">Reference proteome</keyword>